<name>A0A1K1S6Z5_9PSEU</name>
<dbReference type="OrthoDB" id="3212475at2"/>
<evidence type="ECO:0000313" key="4">
    <source>
        <dbReference type="Proteomes" id="UP000182740"/>
    </source>
</evidence>
<keyword evidence="4" id="KW-1185">Reference proteome</keyword>
<organism evidence="3 4">
    <name type="scientific">Amycolatopsis australiensis</name>
    <dbReference type="NCBI Taxonomy" id="546364"/>
    <lineage>
        <taxon>Bacteria</taxon>
        <taxon>Bacillati</taxon>
        <taxon>Actinomycetota</taxon>
        <taxon>Actinomycetes</taxon>
        <taxon>Pseudonocardiales</taxon>
        <taxon>Pseudonocardiaceae</taxon>
        <taxon>Amycolatopsis</taxon>
    </lineage>
</organism>
<dbReference type="GO" id="GO:0016616">
    <property type="term" value="F:oxidoreductase activity, acting on the CH-OH group of donors, NAD or NADP as acceptor"/>
    <property type="evidence" value="ECO:0007669"/>
    <property type="project" value="TreeGrafter"/>
</dbReference>
<keyword evidence="2" id="KW-0560">Oxidoreductase</keyword>
<dbReference type="PRINTS" id="PR00080">
    <property type="entry name" value="SDRFAMILY"/>
</dbReference>
<dbReference type="RefSeq" id="WP_084742985.1">
    <property type="nucleotide sequence ID" value="NZ_FPJG01000006.1"/>
</dbReference>
<evidence type="ECO:0000313" key="3">
    <source>
        <dbReference type="EMBL" id="SFW80131.1"/>
    </source>
</evidence>
<dbReference type="AlphaFoldDB" id="A0A1K1S6Z5"/>
<evidence type="ECO:0000256" key="2">
    <source>
        <dbReference type="ARBA" id="ARBA00023002"/>
    </source>
</evidence>
<gene>
    <name evidence="3" type="ORF">SAMN04489730_4908</name>
</gene>
<dbReference type="PROSITE" id="PS00061">
    <property type="entry name" value="ADH_SHORT"/>
    <property type="match status" value="1"/>
</dbReference>
<dbReference type="NCBIfam" id="NF005559">
    <property type="entry name" value="PRK07231.1"/>
    <property type="match status" value="1"/>
</dbReference>
<dbReference type="Pfam" id="PF13561">
    <property type="entry name" value="adh_short_C2"/>
    <property type="match status" value="1"/>
</dbReference>
<dbReference type="InterPro" id="IPR002347">
    <property type="entry name" value="SDR_fam"/>
</dbReference>
<dbReference type="SUPFAM" id="SSF51735">
    <property type="entry name" value="NAD(P)-binding Rossmann-fold domains"/>
    <property type="match status" value="1"/>
</dbReference>
<reference evidence="4" key="1">
    <citation type="submission" date="2016-11" db="EMBL/GenBank/DDBJ databases">
        <authorList>
            <person name="Varghese N."/>
            <person name="Submissions S."/>
        </authorList>
    </citation>
    <scope>NUCLEOTIDE SEQUENCE [LARGE SCALE GENOMIC DNA]</scope>
    <source>
        <strain evidence="4">DSM 44671</strain>
    </source>
</reference>
<evidence type="ECO:0000256" key="1">
    <source>
        <dbReference type="ARBA" id="ARBA00006484"/>
    </source>
</evidence>
<dbReference type="PRINTS" id="PR00081">
    <property type="entry name" value="GDHRDH"/>
</dbReference>
<dbReference type="CDD" id="cd05233">
    <property type="entry name" value="SDR_c"/>
    <property type="match status" value="1"/>
</dbReference>
<dbReference type="InterPro" id="IPR020904">
    <property type="entry name" value="Sc_DH/Rdtase_CS"/>
</dbReference>
<comment type="similarity">
    <text evidence="1">Belongs to the short-chain dehydrogenases/reductases (SDR) family.</text>
</comment>
<dbReference type="EMBL" id="FPJG01000006">
    <property type="protein sequence ID" value="SFW80131.1"/>
    <property type="molecule type" value="Genomic_DNA"/>
</dbReference>
<dbReference type="InterPro" id="IPR036291">
    <property type="entry name" value="NAD(P)-bd_dom_sf"/>
</dbReference>
<sequence length="262" mass="27117">MSTADGEVALVTGAAGAIGSEICRALRAAGIRVALADVDEAALERTVADLGPGDDLASFAADLADDRQTAELPDRVRDHFGGLDILVNNAGVREVLPLLDLTPGQWRRTLDIDLVAPFTLARAAIPGMIAQGGGKIVNIASMAGLAAFRDRAAYSSAKAGLIMLTKVIAVECGDQGIRCNAVAPGVVETPMTSSFFGSADLTASIRANTPMRRWCGPAEIAEPVVFLCGPQARFVNGTVIPVDGGWTAGYCGAQLSPRPKES</sequence>
<dbReference type="PANTHER" id="PTHR42760:SF115">
    <property type="entry name" value="3-OXOACYL-[ACYL-CARRIER-PROTEIN] REDUCTASE FABG"/>
    <property type="match status" value="1"/>
</dbReference>
<dbReference type="PANTHER" id="PTHR42760">
    <property type="entry name" value="SHORT-CHAIN DEHYDROGENASES/REDUCTASES FAMILY MEMBER"/>
    <property type="match status" value="1"/>
</dbReference>
<protein>
    <submittedName>
        <fullName evidence="3">Gluconate 5-dehydrogenase</fullName>
    </submittedName>
</protein>
<proteinExistence type="inferred from homology"/>
<dbReference type="STRING" id="546364.SAMN04489730_4908"/>
<accession>A0A1K1S6Z5</accession>
<dbReference type="Proteomes" id="UP000182740">
    <property type="component" value="Unassembled WGS sequence"/>
</dbReference>
<dbReference type="FunFam" id="3.40.50.720:FF:000084">
    <property type="entry name" value="Short-chain dehydrogenase reductase"/>
    <property type="match status" value="1"/>
</dbReference>
<dbReference type="Gene3D" id="3.40.50.720">
    <property type="entry name" value="NAD(P)-binding Rossmann-like Domain"/>
    <property type="match status" value="1"/>
</dbReference>